<feature type="transmembrane region" description="Helical" evidence="6">
    <location>
        <begin position="15"/>
        <end position="42"/>
    </location>
</feature>
<feature type="transmembrane region" description="Helical" evidence="6">
    <location>
        <begin position="210"/>
        <end position="229"/>
    </location>
</feature>
<evidence type="ECO:0008006" key="9">
    <source>
        <dbReference type="Google" id="ProtNLM"/>
    </source>
</evidence>
<feature type="transmembrane region" description="Helical" evidence="6">
    <location>
        <begin position="124"/>
        <end position="144"/>
    </location>
</feature>
<name>A0A4U9HRT8_SERRU</name>
<evidence type="ECO:0000256" key="1">
    <source>
        <dbReference type="ARBA" id="ARBA00004651"/>
    </source>
</evidence>
<proteinExistence type="predicted"/>
<protein>
    <recommendedName>
        <fullName evidence="9">Polysaccharide biosynthesis protein</fullName>
    </recommendedName>
</protein>
<reference evidence="7 8" key="1">
    <citation type="submission" date="2019-05" db="EMBL/GenBank/DDBJ databases">
        <authorList>
            <consortium name="Pathogen Informatics"/>
        </authorList>
    </citation>
    <scope>NUCLEOTIDE SEQUENCE [LARGE SCALE GENOMIC DNA]</scope>
    <source>
        <strain evidence="7 8">NCTC12971</strain>
    </source>
</reference>
<keyword evidence="5 6" id="KW-0472">Membrane</keyword>
<feature type="transmembrane region" description="Helical" evidence="6">
    <location>
        <begin position="94"/>
        <end position="117"/>
    </location>
</feature>
<evidence type="ECO:0000256" key="2">
    <source>
        <dbReference type="ARBA" id="ARBA00022475"/>
    </source>
</evidence>
<feature type="transmembrane region" description="Helical" evidence="6">
    <location>
        <begin position="183"/>
        <end position="204"/>
    </location>
</feature>
<dbReference type="AlphaFoldDB" id="A0A4U9HRT8"/>
<feature type="transmembrane region" description="Helical" evidence="6">
    <location>
        <begin position="150"/>
        <end position="171"/>
    </location>
</feature>
<evidence type="ECO:0000313" key="7">
    <source>
        <dbReference type="EMBL" id="VTP67097.1"/>
    </source>
</evidence>
<keyword evidence="2" id="KW-1003">Cell membrane</keyword>
<dbReference type="InterPro" id="IPR050833">
    <property type="entry name" value="Poly_Biosynth_Transport"/>
</dbReference>
<dbReference type="PANTHER" id="PTHR30250">
    <property type="entry name" value="PST FAMILY PREDICTED COLANIC ACID TRANSPORTER"/>
    <property type="match status" value="1"/>
</dbReference>
<dbReference type="GO" id="GO:0005886">
    <property type="term" value="C:plasma membrane"/>
    <property type="evidence" value="ECO:0007669"/>
    <property type="project" value="UniProtKB-SubCell"/>
</dbReference>
<evidence type="ECO:0000256" key="5">
    <source>
        <dbReference type="ARBA" id="ARBA00023136"/>
    </source>
</evidence>
<dbReference type="PANTHER" id="PTHR30250:SF11">
    <property type="entry name" value="O-ANTIGEN TRANSPORTER-RELATED"/>
    <property type="match status" value="1"/>
</dbReference>
<organism evidence="7 8">
    <name type="scientific">Serratia rubidaea</name>
    <name type="common">Serratia marinorubra</name>
    <dbReference type="NCBI Taxonomy" id="61652"/>
    <lineage>
        <taxon>Bacteria</taxon>
        <taxon>Pseudomonadati</taxon>
        <taxon>Pseudomonadota</taxon>
        <taxon>Gammaproteobacteria</taxon>
        <taxon>Enterobacterales</taxon>
        <taxon>Yersiniaceae</taxon>
        <taxon>Serratia</taxon>
    </lineage>
</organism>
<dbReference type="Proteomes" id="UP000307968">
    <property type="component" value="Chromosome"/>
</dbReference>
<evidence type="ECO:0000256" key="4">
    <source>
        <dbReference type="ARBA" id="ARBA00022989"/>
    </source>
</evidence>
<dbReference type="EMBL" id="LR590463">
    <property type="protein sequence ID" value="VTP67097.1"/>
    <property type="molecule type" value="Genomic_DNA"/>
</dbReference>
<evidence type="ECO:0000256" key="6">
    <source>
        <dbReference type="SAM" id="Phobius"/>
    </source>
</evidence>
<feature type="transmembrane region" description="Helical" evidence="6">
    <location>
        <begin position="63"/>
        <end position="82"/>
    </location>
</feature>
<keyword evidence="4 6" id="KW-1133">Transmembrane helix</keyword>
<sequence>MDRVFLRAFSTFEQLAVFTVAASFSSAASIVQSVFSTVWAPMVYKIADDKTQGVNLVNTVSKYMLMVVVTFFCLGGLFSWVVDWFLPENYREVKYIVIACLGFPLLYTLSEVTVVGIGISRRTVYSMLASLLALLANLGINAYMVPRFGAAGAAVSTCFTFWLFLILRTEFSIISWNTFPRMEMYLFSGLCVVGASLGALFGDAIRSELIGYWLLLLVLFMARNWRLMVTTVKKYHLI</sequence>
<evidence type="ECO:0000256" key="3">
    <source>
        <dbReference type="ARBA" id="ARBA00022692"/>
    </source>
</evidence>
<accession>A0A4U9HRT8</accession>
<keyword evidence="3 6" id="KW-0812">Transmembrane</keyword>
<comment type="subcellular location">
    <subcellularLocation>
        <location evidence="1">Cell membrane</location>
        <topology evidence="1">Multi-pass membrane protein</topology>
    </subcellularLocation>
</comment>
<evidence type="ECO:0000313" key="8">
    <source>
        <dbReference type="Proteomes" id="UP000307968"/>
    </source>
</evidence>
<gene>
    <name evidence="7" type="ORF">NCTC12971_04935</name>
</gene>